<dbReference type="Gramene" id="PGSC0003DMT400067154">
    <property type="protein sequence ID" value="PGSC0003DMT400067154"/>
    <property type="gene ID" value="PGSC0003DMG400026108"/>
</dbReference>
<dbReference type="GO" id="GO:0009733">
    <property type="term" value="P:response to auxin"/>
    <property type="evidence" value="ECO:0007669"/>
    <property type="project" value="InterPro"/>
</dbReference>
<dbReference type="AlphaFoldDB" id="M1CGS9"/>
<dbReference type="OMA" id="KVIDMHF"/>
<keyword evidence="3" id="KW-1185">Reference proteome</keyword>
<organism evidence="2 3">
    <name type="scientific">Solanum tuberosum</name>
    <name type="common">Potato</name>
    <dbReference type="NCBI Taxonomy" id="4113"/>
    <lineage>
        <taxon>Eukaryota</taxon>
        <taxon>Viridiplantae</taxon>
        <taxon>Streptophyta</taxon>
        <taxon>Embryophyta</taxon>
        <taxon>Tracheophyta</taxon>
        <taxon>Spermatophyta</taxon>
        <taxon>Magnoliopsida</taxon>
        <taxon>eudicotyledons</taxon>
        <taxon>Gunneridae</taxon>
        <taxon>Pentapetalae</taxon>
        <taxon>asterids</taxon>
        <taxon>lamiids</taxon>
        <taxon>Solanales</taxon>
        <taxon>Solanaceae</taxon>
        <taxon>Solanoideae</taxon>
        <taxon>Solaneae</taxon>
        <taxon>Solanum</taxon>
    </lineage>
</organism>
<dbReference type="Pfam" id="PF02519">
    <property type="entry name" value="Auxin_inducible"/>
    <property type="match status" value="1"/>
</dbReference>
<comment type="similarity">
    <text evidence="1">Belongs to the ARG7 family.</text>
</comment>
<dbReference type="InterPro" id="IPR003676">
    <property type="entry name" value="SAUR_fam"/>
</dbReference>
<evidence type="ECO:0000256" key="1">
    <source>
        <dbReference type="ARBA" id="ARBA00006974"/>
    </source>
</evidence>
<dbReference type="EnsemblPlants" id="PGSC0003DMT400067154">
    <property type="protein sequence ID" value="PGSC0003DMT400067154"/>
    <property type="gene ID" value="PGSC0003DMG400026108"/>
</dbReference>
<dbReference type="Proteomes" id="UP000011115">
    <property type="component" value="Unassembled WGS sequence"/>
</dbReference>
<dbReference type="InParanoid" id="M1CGS9"/>
<dbReference type="HOGENOM" id="CLU_098106_7_4_1"/>
<dbReference type="PANTHER" id="PTHR31374">
    <property type="entry name" value="AUXIN-INDUCED PROTEIN-LIKE-RELATED"/>
    <property type="match status" value="1"/>
</dbReference>
<name>M1CGS9_SOLTU</name>
<proteinExistence type="inferred from homology"/>
<evidence type="ECO:0000313" key="3">
    <source>
        <dbReference type="Proteomes" id="UP000011115"/>
    </source>
</evidence>
<reference evidence="3" key="1">
    <citation type="journal article" date="2011" name="Nature">
        <title>Genome sequence and analysis of the tuber crop potato.</title>
        <authorList>
            <consortium name="The Potato Genome Sequencing Consortium"/>
        </authorList>
    </citation>
    <scope>NUCLEOTIDE SEQUENCE [LARGE SCALE GENOMIC DNA]</scope>
    <source>
        <strain evidence="3">cv. DM1-3 516 R44</strain>
    </source>
</reference>
<dbReference type="PaxDb" id="4113-PGSC0003DMT400067154"/>
<dbReference type="FunCoup" id="M1CGS9">
    <property type="interactions" value="215"/>
</dbReference>
<dbReference type="eggNOG" id="ENOG502S6Y0">
    <property type="taxonomic scope" value="Eukaryota"/>
</dbReference>
<dbReference type="Gramene" id="RHC06H1G2025.2.1">
    <property type="protein sequence ID" value="RHC06H1G2025.2.1.cds.1"/>
    <property type="gene ID" value="RHC06H1G2025.2"/>
</dbReference>
<accession>M1CGS9</accession>
<evidence type="ECO:0000313" key="2">
    <source>
        <dbReference type="EnsemblPlants" id="PGSC0003DMT400067154"/>
    </source>
</evidence>
<dbReference type="PANTHER" id="PTHR31374:SF331">
    <property type="entry name" value="SAUR FAMILY PROTEIN"/>
    <property type="match status" value="1"/>
</dbReference>
<sequence length="105" mass="12014">MPKKNTTTTKLEDHEGRIRSRTPKGHFVVYVGSEMKRFVLPTSYLKNPLFQNLLDKAAEEYGFDNGNIILLPCDESSFRRLIAMLARSSSFNSTRINPIVNHQLT</sequence>
<protein>
    <submittedName>
        <fullName evidence="2">SAUR family protein</fullName>
    </submittedName>
</protein>
<reference evidence="2" key="2">
    <citation type="submission" date="2015-06" db="UniProtKB">
        <authorList>
            <consortium name="EnsemblPlants"/>
        </authorList>
    </citation>
    <scope>IDENTIFICATION</scope>
    <source>
        <strain evidence="2">DM1-3 516 R44</strain>
    </source>
</reference>